<proteinExistence type="predicted"/>
<dbReference type="InterPro" id="IPR029063">
    <property type="entry name" value="SAM-dependent_MTases_sf"/>
</dbReference>
<reference evidence="4" key="1">
    <citation type="journal article" date="2023" name="Arch. Microbiol.">
        <title>Desulfoferula mesophilus gen. nov. sp. nov., a mesophilic sulfate-reducing bacterium isolated from a brackish lake sediment.</title>
        <authorList>
            <person name="Watanabe T."/>
            <person name="Yabe T."/>
            <person name="Tsuji J.M."/>
            <person name="Fukui M."/>
        </authorList>
    </citation>
    <scope>NUCLEOTIDE SEQUENCE [LARGE SCALE GENOMIC DNA]</scope>
    <source>
        <strain evidence="4">12FAK</strain>
    </source>
</reference>
<keyword evidence="3" id="KW-0489">Methyltransferase</keyword>
<dbReference type="Proteomes" id="UP001366166">
    <property type="component" value="Chromosome"/>
</dbReference>
<evidence type="ECO:0000313" key="3">
    <source>
        <dbReference type="EMBL" id="BEQ13127.1"/>
    </source>
</evidence>
<keyword evidence="4" id="KW-1185">Reference proteome</keyword>
<dbReference type="GO" id="GO:0032259">
    <property type="term" value="P:methylation"/>
    <property type="evidence" value="ECO:0007669"/>
    <property type="project" value="UniProtKB-KW"/>
</dbReference>
<dbReference type="KEGG" id="dmp:FAK_01930"/>
<dbReference type="Gene3D" id="3.40.50.150">
    <property type="entry name" value="Vaccinia Virus protein VP39"/>
    <property type="match status" value="1"/>
</dbReference>
<sequence>MTNSVVDWYEAHANELESRYEDPSLTGLHDWFVDIIPEQPSLCLDIGAGTGRDAAWLASKGNEVVAVEPSAAMSTIGKRLHFHPRIRWESDRLPDLQNILKLNLSFDFILLSAVWMHLAPADRPRAFRKLIGLLKPGGFMAITLRHGPAEPERGIHPVALDEVEKLARSHGAIIERIVNAEDRLGRREVQWSQMVVRLPDDGTGALPLLRHIILNDAKSSTYKLALLRVVARIADSVSGMAWEDEDDHVAIPLGLAALFWVRAFKPLIEADLPQTPKNRGAQGLGFARKGFAALQPVSHLDLRIGVSFSGRTAYALHQALREAADTITRMPAHFMTYPNGGQIMKATRAGRIPASTVVTIDQPYLESFGKLRIPRNIWRALGRFNVWVEPALTAEWVRLMKGYARGQGRNLDDAAIAYAMSWADPARSVADASRRASDLIASGTPVYCVWSGSRLRKDGWDIDHCLPWSAWPCGDLWNLLPARRTINQVQKRDKLPSAAKLEKAQELIQNWWHSAYIIHGNKIISEQFYKEAKATLPSLPASEVPPPLEEVFRGVSWQRLRLKQDQQIPEWI</sequence>
<accession>A0AAU9EWB0</accession>
<dbReference type="SUPFAM" id="SSF53335">
    <property type="entry name" value="S-adenosyl-L-methionine-dependent methyltransferases"/>
    <property type="match status" value="1"/>
</dbReference>
<dbReference type="EMBL" id="AP028679">
    <property type="protein sequence ID" value="BEQ13127.1"/>
    <property type="molecule type" value="Genomic_DNA"/>
</dbReference>
<gene>
    <name evidence="3" type="ORF">FAK_01930</name>
</gene>
<dbReference type="AlphaFoldDB" id="A0AAU9EWB0"/>
<keyword evidence="1" id="KW-0808">Transferase</keyword>
<evidence type="ECO:0000259" key="2">
    <source>
        <dbReference type="Pfam" id="PF13649"/>
    </source>
</evidence>
<protein>
    <submittedName>
        <fullName evidence="3">SAM-dependent methyltransferase</fullName>
    </submittedName>
</protein>
<dbReference type="Pfam" id="PF13649">
    <property type="entry name" value="Methyltransf_25"/>
    <property type="match status" value="1"/>
</dbReference>
<name>A0AAU9EWB0_9BACT</name>
<evidence type="ECO:0000313" key="4">
    <source>
        <dbReference type="Proteomes" id="UP001366166"/>
    </source>
</evidence>
<dbReference type="CDD" id="cd02440">
    <property type="entry name" value="AdoMet_MTases"/>
    <property type="match status" value="1"/>
</dbReference>
<organism evidence="3 4">
    <name type="scientific">Desulfoferula mesophila</name>
    <dbReference type="NCBI Taxonomy" id="3058419"/>
    <lineage>
        <taxon>Bacteria</taxon>
        <taxon>Pseudomonadati</taxon>
        <taxon>Thermodesulfobacteriota</taxon>
        <taxon>Desulfarculia</taxon>
        <taxon>Desulfarculales</taxon>
        <taxon>Desulfarculaceae</taxon>
        <taxon>Desulfoferula</taxon>
    </lineage>
</organism>
<dbReference type="GO" id="GO:0008168">
    <property type="term" value="F:methyltransferase activity"/>
    <property type="evidence" value="ECO:0007669"/>
    <property type="project" value="UniProtKB-KW"/>
</dbReference>
<dbReference type="RefSeq" id="WP_338604469.1">
    <property type="nucleotide sequence ID" value="NZ_AP028679.1"/>
</dbReference>
<dbReference type="PANTHER" id="PTHR43861">
    <property type="entry name" value="TRANS-ACONITATE 2-METHYLTRANSFERASE-RELATED"/>
    <property type="match status" value="1"/>
</dbReference>
<dbReference type="InterPro" id="IPR041698">
    <property type="entry name" value="Methyltransf_25"/>
</dbReference>
<feature type="domain" description="Methyltransferase" evidence="2">
    <location>
        <begin position="44"/>
        <end position="138"/>
    </location>
</feature>
<evidence type="ECO:0000256" key="1">
    <source>
        <dbReference type="ARBA" id="ARBA00022679"/>
    </source>
</evidence>